<name>A0A645F370_9ZZZZ</name>
<protein>
    <submittedName>
        <fullName evidence="1">Uncharacterized protein</fullName>
    </submittedName>
</protein>
<accession>A0A645F370</accession>
<comment type="caution">
    <text evidence="1">The sequence shown here is derived from an EMBL/GenBank/DDBJ whole genome shotgun (WGS) entry which is preliminary data.</text>
</comment>
<organism evidence="1">
    <name type="scientific">bioreactor metagenome</name>
    <dbReference type="NCBI Taxonomy" id="1076179"/>
    <lineage>
        <taxon>unclassified sequences</taxon>
        <taxon>metagenomes</taxon>
        <taxon>ecological metagenomes</taxon>
    </lineage>
</organism>
<dbReference type="AlphaFoldDB" id="A0A645F370"/>
<gene>
    <name evidence="1" type="ORF">SDC9_156050</name>
</gene>
<dbReference type="EMBL" id="VSSQ01054855">
    <property type="protein sequence ID" value="MPN08765.1"/>
    <property type="molecule type" value="Genomic_DNA"/>
</dbReference>
<proteinExistence type="predicted"/>
<evidence type="ECO:0000313" key="1">
    <source>
        <dbReference type="EMBL" id="MPN08765.1"/>
    </source>
</evidence>
<sequence length="76" mass="9200">MDELDIFGYILEKSSLMYISDFIVSDKWINVIETMIRFSNTDLYSQEDWKRFFDYVRTNDNEKIVSILFAKILDKK</sequence>
<reference evidence="1" key="1">
    <citation type="submission" date="2019-08" db="EMBL/GenBank/DDBJ databases">
        <authorList>
            <person name="Kucharzyk K."/>
            <person name="Murdoch R.W."/>
            <person name="Higgins S."/>
            <person name="Loffler F."/>
        </authorList>
    </citation>
    <scope>NUCLEOTIDE SEQUENCE</scope>
</reference>